<sequence length="80" mass="9220">MKLLDLLNVGYKCSLDSVITHHVGTTVKLLEQKPKNPEEQFEQEEAQRREKGFFQGMNILGIFRNQQGYIGNSIIKIENI</sequence>
<gene>
    <name evidence="1" type="ORF">OXYTRIMIC_681</name>
</gene>
<evidence type="ECO:0000313" key="1">
    <source>
        <dbReference type="EMBL" id="KEJ82760.1"/>
    </source>
</evidence>
<dbReference type="AlphaFoldDB" id="A0A073HZS4"/>
<keyword evidence="2" id="KW-1185">Reference proteome</keyword>
<name>A0A073HZS4_9SPIT</name>
<organism evidence="1 2">
    <name type="scientific">Oxytricha trifallax</name>
    <dbReference type="NCBI Taxonomy" id="1172189"/>
    <lineage>
        <taxon>Eukaryota</taxon>
        <taxon>Sar</taxon>
        <taxon>Alveolata</taxon>
        <taxon>Ciliophora</taxon>
        <taxon>Intramacronucleata</taxon>
        <taxon>Spirotrichea</taxon>
        <taxon>Stichotrichia</taxon>
        <taxon>Sporadotrichida</taxon>
        <taxon>Oxytrichidae</taxon>
        <taxon>Oxytrichinae</taxon>
        <taxon>Oxytricha</taxon>
    </lineage>
</organism>
<dbReference type="Proteomes" id="UP000053232">
    <property type="component" value="Unassembled WGS sequence"/>
</dbReference>
<proteinExistence type="predicted"/>
<evidence type="ECO:0000313" key="2">
    <source>
        <dbReference type="Proteomes" id="UP000053232"/>
    </source>
</evidence>
<dbReference type="EMBL" id="ARYC01004717">
    <property type="protein sequence ID" value="KEJ82760.1"/>
    <property type="molecule type" value="Genomic_DNA"/>
</dbReference>
<protein>
    <submittedName>
        <fullName evidence="1">Uncharacterized protein</fullName>
    </submittedName>
</protein>
<reference evidence="2" key="1">
    <citation type="journal article" date="2014" name="Cell">
        <title>The Architecture of a Scrambled Genome Reveals Massive Levels of Genomic Rearrangement during Development.</title>
        <authorList>
            <person name="Chen X."/>
            <person name="Bracht J.R."/>
            <person name="Goldman A.D."/>
            <person name="Dolzhenko E."/>
            <person name="Clay D.M."/>
            <person name="Swart E.C."/>
            <person name="Perlman D.H."/>
            <person name="Doak T.G."/>
            <person name="Stuart A."/>
            <person name="Amemiya C.T."/>
            <person name="Sebra R.P."/>
            <person name="Landweber L.F."/>
        </authorList>
    </citation>
    <scope>NUCLEOTIDE SEQUENCE [LARGE SCALE GENOMIC DNA]</scope>
    <source>
        <strain evidence="2">JRB310</strain>
    </source>
</reference>
<accession>A0A073HZS4</accession>
<comment type="caution">
    <text evidence="1">The sequence shown here is derived from an EMBL/GenBank/DDBJ whole genome shotgun (WGS) entry which is preliminary data.</text>
</comment>